<dbReference type="RefSeq" id="WP_006973548.1">
    <property type="nucleotide sequence ID" value="NZ_ABCS01000048.1"/>
</dbReference>
<gene>
    <name evidence="1" type="ORF">PPSIR1_26478</name>
</gene>
<evidence type="ECO:0000313" key="2">
    <source>
        <dbReference type="Proteomes" id="UP000005801"/>
    </source>
</evidence>
<dbReference type="eggNOG" id="COG1893">
    <property type="taxonomic scope" value="Bacteria"/>
</dbReference>
<evidence type="ECO:0000313" key="1">
    <source>
        <dbReference type="EMBL" id="EDM77331.1"/>
    </source>
</evidence>
<keyword evidence="2" id="KW-1185">Reference proteome</keyword>
<accession>A6GA06</accession>
<dbReference type="Gene3D" id="3.40.50.720">
    <property type="entry name" value="NAD(P)-binding Rossmann-like Domain"/>
    <property type="match status" value="1"/>
</dbReference>
<sequence>MRVLLVGAGAVGLVYGRHIQLGGARVSFYVRPKYVDGLREGVTLYPRNSRQDGRAARSRGVHFGDFELLTTPREVAAQRWDQVWLCIPSTGLDGDWLAPFLGSIGDAVLVGLTPGLDDRARLLDAGAKEARLVTGQITFMAAQVPLPKDRPDAYPEPGVMYWFPPGAPSNFDGEAAPTRAVVAALRAGQCPARVNPATIEAIQGSVAVSLTLMAALELAGWSLEALRRGPLLAQGLAAGREALAITARYCGEPTARVSRLLRPWLFRPAIALAPAFIPFDLEAFIAWHFTKVGAQTRATLRTYIEQAEPTEGGGPALPTSALASLARELAAADQAPQLGPGSG</sequence>
<dbReference type="AlphaFoldDB" id="A6GA06"/>
<name>A6GA06_9BACT</name>
<comment type="caution">
    <text evidence="1">The sequence shown here is derived from an EMBL/GenBank/DDBJ whole genome shotgun (WGS) entry which is preliminary data.</text>
</comment>
<dbReference type="STRING" id="391625.PPSIR1_26478"/>
<proteinExistence type="predicted"/>
<dbReference type="EMBL" id="ABCS01000048">
    <property type="protein sequence ID" value="EDM77331.1"/>
    <property type="molecule type" value="Genomic_DNA"/>
</dbReference>
<dbReference type="Proteomes" id="UP000005801">
    <property type="component" value="Unassembled WGS sequence"/>
</dbReference>
<organism evidence="1 2">
    <name type="scientific">Plesiocystis pacifica SIR-1</name>
    <dbReference type="NCBI Taxonomy" id="391625"/>
    <lineage>
        <taxon>Bacteria</taxon>
        <taxon>Pseudomonadati</taxon>
        <taxon>Myxococcota</taxon>
        <taxon>Polyangia</taxon>
        <taxon>Nannocystales</taxon>
        <taxon>Nannocystaceae</taxon>
        <taxon>Plesiocystis</taxon>
    </lineage>
</organism>
<evidence type="ECO:0008006" key="3">
    <source>
        <dbReference type="Google" id="ProtNLM"/>
    </source>
</evidence>
<protein>
    <recommendedName>
        <fullName evidence="3">Ketopantoate reductase N-terminal domain-containing protein</fullName>
    </recommendedName>
</protein>
<dbReference type="OrthoDB" id="4526421at2"/>
<reference evidence="1 2" key="1">
    <citation type="submission" date="2007-06" db="EMBL/GenBank/DDBJ databases">
        <authorList>
            <person name="Shimkets L."/>
            <person name="Ferriera S."/>
            <person name="Johnson J."/>
            <person name="Kravitz S."/>
            <person name="Beeson K."/>
            <person name="Sutton G."/>
            <person name="Rogers Y.-H."/>
            <person name="Friedman R."/>
            <person name="Frazier M."/>
            <person name="Venter J.C."/>
        </authorList>
    </citation>
    <scope>NUCLEOTIDE SEQUENCE [LARGE SCALE GENOMIC DNA]</scope>
    <source>
        <strain evidence="1 2">SIR-1</strain>
    </source>
</reference>